<gene>
    <name evidence="2" type="ORF">NHX12_033911</name>
</gene>
<protein>
    <submittedName>
        <fullName evidence="2">Uncharacterized protein</fullName>
    </submittedName>
</protein>
<sequence>MILHLGSLQSTSALPMNRRKDHVPLRNNSVRTGRKGRQEGGGGGGVLSAVGTREQIFNLASPPLPPLRSGNHPANRGRRSTEAEGTGRDSAGQPSAKGEIPGGGSWIQNGKVGTASETQRRWRLESVPTGRMSPDSSVLQQYLVRAKRSTRSFG</sequence>
<name>A0A9Q0E2N2_9TELE</name>
<dbReference type="EMBL" id="JANIIK010000048">
    <property type="protein sequence ID" value="KAJ3599959.1"/>
    <property type="molecule type" value="Genomic_DNA"/>
</dbReference>
<feature type="region of interest" description="Disordered" evidence="1">
    <location>
        <begin position="1"/>
        <end position="138"/>
    </location>
</feature>
<keyword evidence="3" id="KW-1185">Reference proteome</keyword>
<evidence type="ECO:0000313" key="2">
    <source>
        <dbReference type="EMBL" id="KAJ3599959.1"/>
    </source>
</evidence>
<comment type="caution">
    <text evidence="2">The sequence shown here is derived from an EMBL/GenBank/DDBJ whole genome shotgun (WGS) entry which is preliminary data.</text>
</comment>
<proteinExistence type="predicted"/>
<evidence type="ECO:0000313" key="3">
    <source>
        <dbReference type="Proteomes" id="UP001148018"/>
    </source>
</evidence>
<accession>A0A9Q0E2N2</accession>
<dbReference type="AlphaFoldDB" id="A0A9Q0E2N2"/>
<reference evidence="2" key="1">
    <citation type="submission" date="2022-07" db="EMBL/GenBank/DDBJ databases">
        <title>Chromosome-level genome of Muraenolepis orangiensis.</title>
        <authorList>
            <person name="Kim J."/>
        </authorList>
    </citation>
    <scope>NUCLEOTIDE SEQUENCE</scope>
    <source>
        <strain evidence="2">KU_S4_2022</strain>
        <tissue evidence="2">Muscle</tissue>
    </source>
</reference>
<organism evidence="2 3">
    <name type="scientific">Muraenolepis orangiensis</name>
    <name type="common">Patagonian moray cod</name>
    <dbReference type="NCBI Taxonomy" id="630683"/>
    <lineage>
        <taxon>Eukaryota</taxon>
        <taxon>Metazoa</taxon>
        <taxon>Chordata</taxon>
        <taxon>Craniata</taxon>
        <taxon>Vertebrata</taxon>
        <taxon>Euteleostomi</taxon>
        <taxon>Actinopterygii</taxon>
        <taxon>Neopterygii</taxon>
        <taxon>Teleostei</taxon>
        <taxon>Neoteleostei</taxon>
        <taxon>Acanthomorphata</taxon>
        <taxon>Zeiogadaria</taxon>
        <taxon>Gadariae</taxon>
        <taxon>Gadiformes</taxon>
        <taxon>Muraenolepidoidei</taxon>
        <taxon>Muraenolepididae</taxon>
        <taxon>Muraenolepis</taxon>
    </lineage>
</organism>
<dbReference type="Proteomes" id="UP001148018">
    <property type="component" value="Unassembled WGS sequence"/>
</dbReference>
<evidence type="ECO:0000256" key="1">
    <source>
        <dbReference type="SAM" id="MobiDB-lite"/>
    </source>
</evidence>